<dbReference type="Gene3D" id="3.30.1120.10">
    <property type="match status" value="1"/>
</dbReference>
<keyword evidence="6" id="KW-0325">Glycoprotein</keyword>
<evidence type="ECO:0000256" key="4">
    <source>
        <dbReference type="ARBA" id="ARBA00022801"/>
    </source>
</evidence>
<evidence type="ECO:0000256" key="6">
    <source>
        <dbReference type="ARBA" id="ARBA00023180"/>
    </source>
</evidence>
<evidence type="ECO:0000256" key="1">
    <source>
        <dbReference type="ARBA" id="ARBA00001913"/>
    </source>
</evidence>
<protein>
    <submittedName>
        <fullName evidence="9">Arylsulfatase B-like</fullName>
    </submittedName>
</protein>
<dbReference type="Gene3D" id="3.40.720.10">
    <property type="entry name" value="Alkaline Phosphatase, subunit A"/>
    <property type="match status" value="1"/>
</dbReference>
<dbReference type="OrthoDB" id="103349at2759"/>
<evidence type="ECO:0000256" key="5">
    <source>
        <dbReference type="ARBA" id="ARBA00022837"/>
    </source>
</evidence>
<comment type="cofactor">
    <cofactor evidence="1">
        <name>Ca(2+)</name>
        <dbReference type="ChEBI" id="CHEBI:29108"/>
    </cofactor>
</comment>
<dbReference type="InterPro" id="IPR024607">
    <property type="entry name" value="Sulfatase_CS"/>
</dbReference>
<reference evidence="9" key="2">
    <citation type="submission" date="2025-08" db="UniProtKB">
        <authorList>
            <consortium name="RefSeq"/>
        </authorList>
    </citation>
    <scope>IDENTIFICATION</scope>
    <source>
        <strain evidence="9">S238N-H82</strain>
        <tissue evidence="9">Testes</tissue>
    </source>
</reference>
<organism evidence="8 9">
    <name type="scientific">Branchiostoma floridae</name>
    <name type="common">Florida lancelet</name>
    <name type="synonym">Amphioxus</name>
    <dbReference type="NCBI Taxonomy" id="7739"/>
    <lineage>
        <taxon>Eukaryota</taxon>
        <taxon>Metazoa</taxon>
        <taxon>Chordata</taxon>
        <taxon>Cephalochordata</taxon>
        <taxon>Leptocardii</taxon>
        <taxon>Amphioxiformes</taxon>
        <taxon>Branchiostomatidae</taxon>
        <taxon>Branchiostoma</taxon>
    </lineage>
</organism>
<dbReference type="InterPro" id="IPR017850">
    <property type="entry name" value="Alkaline_phosphatase_core_sf"/>
</dbReference>
<comment type="similarity">
    <text evidence="2">Belongs to the sulfatase family.</text>
</comment>
<evidence type="ECO:0000313" key="9">
    <source>
        <dbReference type="RefSeq" id="XP_035661697.1"/>
    </source>
</evidence>
<reference evidence="8" key="1">
    <citation type="journal article" date="2020" name="Nat. Ecol. Evol.">
        <title>Deeply conserved synteny resolves early events in vertebrate evolution.</title>
        <authorList>
            <person name="Simakov O."/>
            <person name="Marletaz F."/>
            <person name="Yue J.X."/>
            <person name="O'Connell B."/>
            <person name="Jenkins J."/>
            <person name="Brandt A."/>
            <person name="Calef R."/>
            <person name="Tung C.H."/>
            <person name="Huang T.K."/>
            <person name="Schmutz J."/>
            <person name="Satoh N."/>
            <person name="Yu J.K."/>
            <person name="Putnam N.H."/>
            <person name="Green R.E."/>
            <person name="Rokhsar D.S."/>
        </authorList>
    </citation>
    <scope>NUCLEOTIDE SEQUENCE [LARGE SCALE GENOMIC DNA]</scope>
    <source>
        <strain evidence="8">S238N-H82</strain>
    </source>
</reference>
<keyword evidence="4" id="KW-0378">Hydrolase</keyword>
<dbReference type="RefSeq" id="XP_035661697.1">
    <property type="nucleotide sequence ID" value="XM_035805804.1"/>
</dbReference>
<dbReference type="PROSITE" id="PS00523">
    <property type="entry name" value="SULFATASE_1"/>
    <property type="match status" value="1"/>
</dbReference>
<dbReference type="FunFam" id="3.40.720.10:FF:000007">
    <property type="entry name" value="Arylsulfatase family, member J"/>
    <property type="match status" value="1"/>
</dbReference>
<keyword evidence="5" id="KW-0106">Calcium</keyword>
<dbReference type="Proteomes" id="UP000001554">
    <property type="component" value="Chromosome 18"/>
</dbReference>
<proteinExistence type="inferred from homology"/>
<dbReference type="InterPro" id="IPR047115">
    <property type="entry name" value="ARSB"/>
</dbReference>
<dbReference type="PANTHER" id="PTHR10342:SF274">
    <property type="entry name" value="ARYLSULFATASE B"/>
    <property type="match status" value="1"/>
</dbReference>
<dbReference type="GO" id="GO:0046872">
    <property type="term" value="F:metal ion binding"/>
    <property type="evidence" value="ECO:0007669"/>
    <property type="project" value="UniProtKB-KW"/>
</dbReference>
<dbReference type="InterPro" id="IPR000917">
    <property type="entry name" value="Sulfatase_N"/>
</dbReference>
<dbReference type="AlphaFoldDB" id="A0A9J7HQS4"/>
<dbReference type="GeneID" id="118405951"/>
<gene>
    <name evidence="9" type="primary">LOC118405951</name>
</gene>
<evidence type="ECO:0000313" key="8">
    <source>
        <dbReference type="Proteomes" id="UP000001554"/>
    </source>
</evidence>
<dbReference type="Pfam" id="PF00884">
    <property type="entry name" value="Sulfatase"/>
    <property type="match status" value="1"/>
</dbReference>
<dbReference type="GO" id="GO:0008484">
    <property type="term" value="F:sulfuric ester hydrolase activity"/>
    <property type="evidence" value="ECO:0000318"/>
    <property type="project" value="GO_Central"/>
</dbReference>
<sequence length="752" mass="85691">MNHGLEQVLHEPTRERNLLDLIVTSHPVMCHQTGTLAPLGDSDDLTTATALNLKANHHSGKRLVWLYSKANIESLHQHIAAAPWDINHVFDSMDDIWDSWYNMFIAICKQHIPHKFVSTTRTAKPWIHSNNEIKTAIRRKHRLHSRAKRINTEVTWATYRRQRNLVTALTRRAESAYIEELVNDVETGNTRRFFKYAKSALGNTSTGIPALKVGSAILETPEEKANALNNFFINQTDLPARNDPAPTFHPTTVQGTVLDSVQLFYPERELQGSKPNIVFILADDYGWDDIGYHGSFIQTPKLDRLAKEGVKLENYYVQPICSPSRCQLMTGRYQIRYGLQHSVITSDRPHGLPLDEVTLPQKLKENGYSTYVVGKWHLGFFRKEHMPLQRGFDKFYGYLTGGEDYWTHRRPNLYAKDPLAFHGLDLRDQDKPVLDQNGTYSTHLFAKKAIEIIQNHERSKPMFLYLPFQAVHSPLEAPTEYVEKYKDVKNPLVKTYAAMVSAMDEAVGNVTDALKRTRLWDNTVLIFSTDNGARRNAGSNWPLRGWKNTLWEGGVRGVGFVTSKLLRKGKRKCDALIHISDWFPTLLRISRSVSNGTKPLDGFDIWDTISSGTPSPRKEILHNIDPLHPKTDLSSLDSLHDHIFNPSVYAAIRSGDWKLLTGDQGLGGWKYSGTSGNKYEDAVEPPNKHLWLFNIRSDPQERNDLSVQYPDVVQELLERLAAYNKTALPPFWPSRDPRANPALHGDLFGPWL</sequence>
<name>A0A9J7HQS4_BRAFL</name>
<evidence type="ECO:0000259" key="7">
    <source>
        <dbReference type="Pfam" id="PF00884"/>
    </source>
</evidence>
<dbReference type="KEGG" id="bfo:118405951"/>
<keyword evidence="3" id="KW-0479">Metal-binding</keyword>
<evidence type="ECO:0000256" key="3">
    <source>
        <dbReference type="ARBA" id="ARBA00022723"/>
    </source>
</evidence>
<keyword evidence="8" id="KW-1185">Reference proteome</keyword>
<dbReference type="PANTHER" id="PTHR10342">
    <property type="entry name" value="ARYLSULFATASE"/>
    <property type="match status" value="1"/>
</dbReference>
<feature type="domain" description="Sulfatase N-terminal" evidence="7">
    <location>
        <begin position="275"/>
        <end position="588"/>
    </location>
</feature>
<dbReference type="CDD" id="cd16029">
    <property type="entry name" value="4-S"/>
    <property type="match status" value="1"/>
</dbReference>
<dbReference type="PROSITE" id="PS00149">
    <property type="entry name" value="SULFATASE_2"/>
    <property type="match status" value="1"/>
</dbReference>
<evidence type="ECO:0000256" key="2">
    <source>
        <dbReference type="ARBA" id="ARBA00008779"/>
    </source>
</evidence>
<accession>A0A9J7HQS4</accession>
<dbReference type="SUPFAM" id="SSF53649">
    <property type="entry name" value="Alkaline phosphatase-like"/>
    <property type="match status" value="1"/>
</dbReference>